<protein>
    <submittedName>
        <fullName evidence="1">Uncharacterized protein</fullName>
    </submittedName>
</protein>
<dbReference type="OrthoDB" id="10529334at2759"/>
<dbReference type="EMBL" id="JABAHT010000041">
    <property type="protein sequence ID" value="KAF4668187.1"/>
    <property type="molecule type" value="Genomic_DNA"/>
</dbReference>
<dbReference type="AlphaFoldDB" id="A0A7J6M9X6"/>
<accession>A0A7J6M9X6</accession>
<dbReference type="Proteomes" id="UP000570595">
    <property type="component" value="Unassembled WGS sequence"/>
</dbReference>
<name>A0A7J6M9X6_PEROL</name>
<sequence length="102" mass="10988">MAFEVVGPAKKGAEKRWRCAFSGGCQKYRQNGTRFCVRHGGARACGFPGCTATSRKGDIAYVMVVGDAVPILAAIPRREEELVSAIDTRNAANRQMESIAVP</sequence>
<reference evidence="1 2" key="1">
    <citation type="submission" date="2020-04" db="EMBL/GenBank/DDBJ databases">
        <title>Perkinsus olseni comparative genomics.</title>
        <authorList>
            <person name="Bogema D.R."/>
        </authorList>
    </citation>
    <scope>NUCLEOTIDE SEQUENCE [LARGE SCALE GENOMIC DNA]</scope>
    <source>
        <strain evidence="1">ATCC PRA-179</strain>
    </source>
</reference>
<evidence type="ECO:0000313" key="2">
    <source>
        <dbReference type="Proteomes" id="UP000570595"/>
    </source>
</evidence>
<comment type="caution">
    <text evidence="1">The sequence shown here is derived from an EMBL/GenBank/DDBJ whole genome shotgun (WGS) entry which is preliminary data.</text>
</comment>
<proteinExistence type="predicted"/>
<evidence type="ECO:0000313" key="1">
    <source>
        <dbReference type="EMBL" id="KAF4668187.1"/>
    </source>
</evidence>
<organism evidence="1 2">
    <name type="scientific">Perkinsus olseni</name>
    <name type="common">Perkinsus atlanticus</name>
    <dbReference type="NCBI Taxonomy" id="32597"/>
    <lineage>
        <taxon>Eukaryota</taxon>
        <taxon>Sar</taxon>
        <taxon>Alveolata</taxon>
        <taxon>Perkinsozoa</taxon>
        <taxon>Perkinsea</taxon>
        <taxon>Perkinsida</taxon>
        <taxon>Perkinsidae</taxon>
        <taxon>Perkinsus</taxon>
    </lineage>
</organism>
<gene>
    <name evidence="1" type="ORF">FOZ61_006989</name>
</gene>